<name>A0A845L3M5_9FIRM</name>
<evidence type="ECO:0000256" key="1">
    <source>
        <dbReference type="ARBA" id="ARBA00018672"/>
    </source>
</evidence>
<evidence type="ECO:0000259" key="6">
    <source>
        <dbReference type="PROSITE" id="PS50110"/>
    </source>
</evidence>
<dbReference type="RefSeq" id="WP_161258826.1">
    <property type="nucleotide sequence ID" value="NZ_WXEY01000011.1"/>
</dbReference>
<dbReference type="AlphaFoldDB" id="A0A845L3M5"/>
<accession>A0A845L3M5</accession>
<dbReference type="Pfam" id="PF00072">
    <property type="entry name" value="Response_reg"/>
    <property type="match status" value="1"/>
</dbReference>
<evidence type="ECO:0000313" key="8">
    <source>
        <dbReference type="Proteomes" id="UP000463470"/>
    </source>
</evidence>
<evidence type="ECO:0000256" key="4">
    <source>
        <dbReference type="ARBA" id="ARBA00024867"/>
    </source>
</evidence>
<dbReference type="InterPro" id="IPR001789">
    <property type="entry name" value="Sig_transdc_resp-reg_receiver"/>
</dbReference>
<evidence type="ECO:0000313" key="7">
    <source>
        <dbReference type="EMBL" id="MZP30306.1"/>
    </source>
</evidence>
<evidence type="ECO:0000256" key="5">
    <source>
        <dbReference type="PROSITE-ProRule" id="PRU00169"/>
    </source>
</evidence>
<protein>
    <recommendedName>
        <fullName evidence="1">Stage 0 sporulation protein A homolog</fullName>
    </recommendedName>
</protein>
<evidence type="ECO:0000256" key="2">
    <source>
        <dbReference type="ARBA" id="ARBA00022553"/>
    </source>
</evidence>
<organism evidence="7 8">
    <name type="scientific">Heliomicrobium undosum</name>
    <dbReference type="NCBI Taxonomy" id="121734"/>
    <lineage>
        <taxon>Bacteria</taxon>
        <taxon>Bacillati</taxon>
        <taxon>Bacillota</taxon>
        <taxon>Clostridia</taxon>
        <taxon>Eubacteriales</taxon>
        <taxon>Heliobacteriaceae</taxon>
        <taxon>Heliomicrobium</taxon>
    </lineage>
</organism>
<dbReference type="GO" id="GO:0000160">
    <property type="term" value="P:phosphorelay signal transduction system"/>
    <property type="evidence" value="ECO:0007669"/>
    <property type="project" value="UniProtKB-KW"/>
</dbReference>
<dbReference type="InterPro" id="IPR011006">
    <property type="entry name" value="CheY-like_superfamily"/>
</dbReference>
<dbReference type="EMBL" id="WXEY01000011">
    <property type="protein sequence ID" value="MZP30306.1"/>
    <property type="molecule type" value="Genomic_DNA"/>
</dbReference>
<feature type="domain" description="Response regulatory" evidence="6">
    <location>
        <begin position="8"/>
        <end position="123"/>
    </location>
</feature>
<keyword evidence="2 5" id="KW-0597">Phosphoprotein</keyword>
<comment type="function">
    <text evidence="4">May play the central regulatory role in sporulation. It may be an element of the effector pathway responsible for the activation of sporulation genes in response to nutritional stress. Spo0A may act in concert with spo0H (a sigma factor) to control the expression of some genes that are critical to the sporulation process.</text>
</comment>
<gene>
    <name evidence="7" type="ORF">GTO91_11350</name>
</gene>
<reference evidence="7 8" key="1">
    <citation type="submission" date="2020-01" db="EMBL/GenBank/DDBJ databases">
        <title>Whole-genome sequence of Heliobacterium undosum DSM 13378.</title>
        <authorList>
            <person name="Kyndt J.A."/>
            <person name="Meyer T.E."/>
        </authorList>
    </citation>
    <scope>NUCLEOTIDE SEQUENCE [LARGE SCALE GENOMIC DNA]</scope>
    <source>
        <strain evidence="7 8">DSM 13378</strain>
    </source>
</reference>
<dbReference type="SMART" id="SM00448">
    <property type="entry name" value="REC"/>
    <property type="match status" value="1"/>
</dbReference>
<dbReference type="Proteomes" id="UP000463470">
    <property type="component" value="Unassembled WGS sequence"/>
</dbReference>
<sequence>MTELQKHRIMLVDDSPFIHKALSRALEPAGYEICGAFRNGQQAVENYGSLQPDLLIMDITMPIMDGVEAAREISSRHPGAKIMMLSAMGDEEILEEARNAGASGFMTKPFSNPELLEAVEKHLSVS</sequence>
<dbReference type="SUPFAM" id="SSF52172">
    <property type="entry name" value="CheY-like"/>
    <property type="match status" value="1"/>
</dbReference>
<dbReference type="InterPro" id="IPR050595">
    <property type="entry name" value="Bact_response_regulator"/>
</dbReference>
<evidence type="ECO:0000256" key="3">
    <source>
        <dbReference type="ARBA" id="ARBA00023012"/>
    </source>
</evidence>
<keyword evidence="8" id="KW-1185">Reference proteome</keyword>
<dbReference type="OrthoDB" id="9779069at2"/>
<dbReference type="Gene3D" id="3.40.50.2300">
    <property type="match status" value="1"/>
</dbReference>
<dbReference type="PANTHER" id="PTHR44591:SF14">
    <property type="entry name" value="PROTEIN PILG"/>
    <property type="match status" value="1"/>
</dbReference>
<keyword evidence="3" id="KW-0902">Two-component regulatory system</keyword>
<feature type="modified residue" description="4-aspartylphosphate" evidence="5">
    <location>
        <position position="58"/>
    </location>
</feature>
<dbReference type="PANTHER" id="PTHR44591">
    <property type="entry name" value="STRESS RESPONSE REGULATOR PROTEIN 1"/>
    <property type="match status" value="1"/>
</dbReference>
<comment type="caution">
    <text evidence="7">The sequence shown here is derived from an EMBL/GenBank/DDBJ whole genome shotgun (WGS) entry which is preliminary data.</text>
</comment>
<proteinExistence type="predicted"/>
<dbReference type="PROSITE" id="PS50110">
    <property type="entry name" value="RESPONSE_REGULATORY"/>
    <property type="match status" value="1"/>
</dbReference>